<evidence type="ECO:0000256" key="10">
    <source>
        <dbReference type="SAM" id="MobiDB-lite"/>
    </source>
</evidence>
<evidence type="ECO:0000313" key="13">
    <source>
        <dbReference type="EMBL" id="MBP1039960.1"/>
    </source>
</evidence>
<proteinExistence type="inferred from homology"/>
<keyword evidence="5 13" id="KW-0326">Glycosidase</keyword>
<dbReference type="Gene3D" id="2.60.40.1110">
    <property type="match status" value="2"/>
</dbReference>
<evidence type="ECO:0000256" key="3">
    <source>
        <dbReference type="ARBA" id="ARBA00022801"/>
    </source>
</evidence>
<evidence type="ECO:0000256" key="5">
    <source>
        <dbReference type="ARBA" id="ARBA00023295"/>
    </source>
</evidence>
<dbReference type="CDD" id="cd02860">
    <property type="entry name" value="E_set_Pullulanase"/>
    <property type="match status" value="1"/>
</dbReference>
<accession>A0A940ST57</accession>
<keyword evidence="11" id="KW-0812">Transmembrane</keyword>
<dbReference type="CDD" id="cd11341">
    <property type="entry name" value="AmyAc_Pullulanase_LD-like"/>
    <property type="match status" value="1"/>
</dbReference>
<dbReference type="Pfam" id="PF00128">
    <property type="entry name" value="Alpha-amylase"/>
    <property type="match status" value="1"/>
</dbReference>
<dbReference type="NCBIfam" id="TIGR02104">
    <property type="entry name" value="pulA_typeI"/>
    <property type="match status" value="1"/>
</dbReference>
<comment type="caution">
    <text evidence="13">The sequence shown here is derived from an EMBL/GenBank/DDBJ whole genome shotgun (WGS) entry which is preliminary data.</text>
</comment>
<dbReference type="InterPro" id="IPR017853">
    <property type="entry name" value="GH"/>
</dbReference>
<feature type="compositionally biased region" description="Polar residues" evidence="10">
    <location>
        <begin position="968"/>
        <end position="980"/>
    </location>
</feature>
<organism evidence="13 14">
    <name type="scientific">Vagococcus allomyrinae</name>
    <dbReference type="NCBI Taxonomy" id="2794353"/>
    <lineage>
        <taxon>Bacteria</taxon>
        <taxon>Bacillati</taxon>
        <taxon>Bacillota</taxon>
        <taxon>Bacilli</taxon>
        <taxon>Lactobacillales</taxon>
        <taxon>Enterococcaceae</taxon>
        <taxon>Vagococcus</taxon>
    </lineage>
</organism>
<evidence type="ECO:0000313" key="14">
    <source>
        <dbReference type="Proteomes" id="UP000674938"/>
    </source>
</evidence>
<keyword evidence="11" id="KW-0472">Membrane</keyword>
<evidence type="ECO:0000256" key="2">
    <source>
        <dbReference type="ARBA" id="ARBA00022729"/>
    </source>
</evidence>
<keyword evidence="11" id="KW-1133">Transmembrane helix</keyword>
<dbReference type="SMART" id="SM00642">
    <property type="entry name" value="Aamy"/>
    <property type="match status" value="1"/>
</dbReference>
<sequence>MKKRLRQLRWGIMLLLVGLIGWNVSVSGEEISVEETTIVVHYRSSEERQWALWVWPEEGEGQELAFTSTDKFGQVAVLKVPGAHQKVGIIVKQKGSWEAQDGGDRFIDTSTGMGEVWINGGSPETFTSPPAGFADDRLSAAVRVHYFRPDSYDGWELWTWVNQEDGLVHAFDQSDNYGKVTRLEAVSEEPISHVNFIVKKSVGDNPWAEKDGEEDRKIRVLPEKEVTDVWLIAGDEKVYYNPYFANKEMSIKKATIEETNKVKVTMSHPVDLEWLKGKLSLTEIGTNFEVSLDEEDERTFWLTTATSLNLGENYLLNIEGLPSLPVTIGGIVRTAAFDETYAYSGELGALYEAQETTFRLWAPTAQKVELVEYVDSQPDSQEKQVRLMLPKEKGTHELRLSGNQAGLSYAYRLTFGDGTTTVTSDPYAKAVIANGERSVVVDPQTVRAQELKRMPPSQPADAVIYELHVRDFSIQEDSGIQHKGKFLGVVEEGTKNGQGQVTGLDYLKQLGVTHVQLLPMYDYASVDETNPSPQYNWGYDPKNYNVPEGSYSTDPYNPLTRILEMKEMIQGLHDNNIRVIMDVVYNHVYAVNQQALQKTVPGYYFRYTADGKLANGTGVGNDTASERAMMRRYIVDSVSYWAENYQLDGFRFDLMGIHDVETMNAVRQALDKIDPSIIILGEGWDLNTPLAPELKATQKNAFKMPGIAHFNDSLRDGVKGSVFDGIEPGFVNGKPDQEALLMTNILGGQGLDASVGKYSGPQQVIQYVEAHDNLTLFDKLSETNPNDSPELRSKRHTLATSIPLLSQGVPFIHAGQEFMRTKGGNENSYNSPDSVNQFDWHLAYENQASVSFVKQLIALRKSEPLFRMTSYDQIERHTKVLKQQDQVVAYELGDAKNRYVVVLNAQENELDVSAFDVLKMIKVLSNEGAQPDEGQRTVGPVSVTVYHETLEEPTSTTDSTSQSTSESLATIESTTDSTDVPQGKAAPKDTLPKTGGKLVAGISFIGGIVAIWAGGMWLKRNQNHYIE</sequence>
<dbReference type="InterPro" id="IPR004193">
    <property type="entry name" value="Glyco_hydro_13_N"/>
</dbReference>
<dbReference type="Pfam" id="PF03714">
    <property type="entry name" value="PUD"/>
    <property type="match status" value="2"/>
</dbReference>
<dbReference type="InterPro" id="IPR013784">
    <property type="entry name" value="Carb-bd-like_fold"/>
</dbReference>
<dbReference type="GO" id="GO:0051060">
    <property type="term" value="F:pullulanase activity"/>
    <property type="evidence" value="ECO:0007669"/>
    <property type="project" value="UniProtKB-EC"/>
</dbReference>
<dbReference type="RefSeq" id="WP_209524862.1">
    <property type="nucleotide sequence ID" value="NZ_JAEEGA010000002.1"/>
</dbReference>
<comment type="catalytic activity">
    <reaction evidence="6">
        <text>Hydrolysis of (1-&gt;6)-alpha-D-glucosidic linkages in pullulan, amylopectin and glycogen, and in the alpha- and beta-limit dextrins of amylopectin and glycogen.</text>
        <dbReference type="EC" id="3.2.1.41"/>
    </reaction>
</comment>
<dbReference type="SUPFAM" id="SSF49452">
    <property type="entry name" value="Starch-binding domain-like"/>
    <property type="match status" value="2"/>
</dbReference>
<dbReference type="Gene3D" id="3.20.20.80">
    <property type="entry name" value="Glycosidases"/>
    <property type="match status" value="1"/>
</dbReference>
<evidence type="ECO:0000256" key="8">
    <source>
        <dbReference type="ARBA" id="ARBA00029618"/>
    </source>
</evidence>
<reference evidence="13" key="1">
    <citation type="submission" date="2020-12" db="EMBL/GenBank/DDBJ databases">
        <title>Vagococcus allomyrinae sp. nov. and Enterococcus lavae sp. nov., isolated from the larvae of Allomyrina dichotoma.</title>
        <authorList>
            <person name="Lee S.D."/>
        </authorList>
    </citation>
    <scope>NUCLEOTIDE SEQUENCE</scope>
    <source>
        <strain evidence="13">BWB3-3</strain>
    </source>
</reference>
<dbReference type="CDD" id="cd10315">
    <property type="entry name" value="CBM41_pullulanase"/>
    <property type="match status" value="2"/>
</dbReference>
<feature type="compositionally biased region" description="Low complexity" evidence="10">
    <location>
        <begin position="952"/>
        <end position="967"/>
    </location>
</feature>
<evidence type="ECO:0000256" key="1">
    <source>
        <dbReference type="ARBA" id="ARBA00008061"/>
    </source>
</evidence>
<evidence type="ECO:0000259" key="12">
    <source>
        <dbReference type="SMART" id="SM00642"/>
    </source>
</evidence>
<dbReference type="AlphaFoldDB" id="A0A940ST57"/>
<dbReference type="InterPro" id="IPR006047">
    <property type="entry name" value="GH13_cat_dom"/>
</dbReference>
<dbReference type="InterPro" id="IPR005323">
    <property type="entry name" value="CBM41_pullulanase"/>
</dbReference>
<dbReference type="EC" id="3.2.1.41" evidence="7"/>
<keyword evidence="14" id="KW-1185">Reference proteome</keyword>
<dbReference type="Pfam" id="PF02922">
    <property type="entry name" value="CBM_48"/>
    <property type="match status" value="1"/>
</dbReference>
<protein>
    <recommendedName>
        <fullName evidence="7">pullulanase</fullName>
        <ecNumber evidence="7">3.2.1.41</ecNumber>
    </recommendedName>
    <alternativeName>
        <fullName evidence="8">Alpha-dextrin endo-1,6-alpha-glucosidase</fullName>
    </alternativeName>
    <alternativeName>
        <fullName evidence="9">Pullulan 6-glucanohydrolase</fullName>
    </alternativeName>
</protein>
<feature type="transmembrane region" description="Helical" evidence="11">
    <location>
        <begin position="998"/>
        <end position="1018"/>
    </location>
</feature>
<evidence type="ECO:0000256" key="6">
    <source>
        <dbReference type="ARBA" id="ARBA00023965"/>
    </source>
</evidence>
<dbReference type="SUPFAM" id="SSF81296">
    <property type="entry name" value="E set domains"/>
    <property type="match status" value="1"/>
</dbReference>
<feature type="domain" description="Glycosyl hydrolase family 13 catalytic" evidence="12">
    <location>
        <begin position="466"/>
        <end position="860"/>
    </location>
</feature>
<keyword evidence="2" id="KW-0732">Signal</keyword>
<keyword evidence="3 13" id="KW-0378">Hydrolase</keyword>
<dbReference type="InterPro" id="IPR013783">
    <property type="entry name" value="Ig-like_fold"/>
</dbReference>
<evidence type="ECO:0000256" key="11">
    <source>
        <dbReference type="SAM" id="Phobius"/>
    </source>
</evidence>
<comment type="similarity">
    <text evidence="1">Belongs to the glycosyl hydrolase 13 family.</text>
</comment>
<dbReference type="PANTHER" id="PTHR43002">
    <property type="entry name" value="GLYCOGEN DEBRANCHING ENZYME"/>
    <property type="match status" value="1"/>
</dbReference>
<name>A0A940ST57_9ENTE</name>
<dbReference type="GO" id="GO:0005975">
    <property type="term" value="P:carbohydrate metabolic process"/>
    <property type="evidence" value="ECO:0007669"/>
    <property type="project" value="InterPro"/>
</dbReference>
<dbReference type="InterPro" id="IPR011840">
    <property type="entry name" value="PulA_typeI"/>
</dbReference>
<keyword evidence="4" id="KW-0106">Calcium</keyword>
<evidence type="ECO:0000256" key="9">
    <source>
        <dbReference type="ARBA" id="ARBA00031076"/>
    </source>
</evidence>
<dbReference type="InterPro" id="IPR014756">
    <property type="entry name" value="Ig_E-set"/>
</dbReference>
<dbReference type="Gene3D" id="2.60.40.10">
    <property type="entry name" value="Immunoglobulins"/>
    <property type="match status" value="1"/>
</dbReference>
<dbReference type="SUPFAM" id="SSF51445">
    <property type="entry name" value="(Trans)glycosidases"/>
    <property type="match status" value="1"/>
</dbReference>
<evidence type="ECO:0000256" key="4">
    <source>
        <dbReference type="ARBA" id="ARBA00022837"/>
    </source>
</evidence>
<gene>
    <name evidence="13" type="primary">pulA</name>
    <name evidence="13" type="ORF">I6N95_02935</name>
</gene>
<dbReference type="EMBL" id="JAEEGA010000002">
    <property type="protein sequence ID" value="MBP1039960.1"/>
    <property type="molecule type" value="Genomic_DNA"/>
</dbReference>
<dbReference type="GO" id="GO:0030246">
    <property type="term" value="F:carbohydrate binding"/>
    <property type="evidence" value="ECO:0007669"/>
    <property type="project" value="InterPro"/>
</dbReference>
<feature type="region of interest" description="Disordered" evidence="10">
    <location>
        <begin position="950"/>
        <end position="992"/>
    </location>
</feature>
<dbReference type="Proteomes" id="UP000674938">
    <property type="component" value="Unassembled WGS sequence"/>
</dbReference>
<evidence type="ECO:0000256" key="7">
    <source>
        <dbReference type="ARBA" id="ARBA00024062"/>
    </source>
</evidence>